<evidence type="ECO:0000313" key="2">
    <source>
        <dbReference type="EMBL" id="KPI90466.1"/>
    </source>
</evidence>
<comment type="caution">
    <text evidence="2">The sequence shown here is derived from an EMBL/GenBank/DDBJ whole genome shotgun (WGS) entry which is preliminary data.</text>
</comment>
<organism evidence="2 3">
    <name type="scientific">Leptomonas seymouri</name>
    <dbReference type="NCBI Taxonomy" id="5684"/>
    <lineage>
        <taxon>Eukaryota</taxon>
        <taxon>Discoba</taxon>
        <taxon>Euglenozoa</taxon>
        <taxon>Kinetoplastea</taxon>
        <taxon>Metakinetoplastina</taxon>
        <taxon>Trypanosomatida</taxon>
        <taxon>Trypanosomatidae</taxon>
        <taxon>Leishmaniinae</taxon>
        <taxon>Leptomonas</taxon>
    </lineage>
</organism>
<sequence length="1577" mass="169746">MNSSSLFLSPSPSTYREVAAPHPAPSPMLMDVVPFEAALQRLLYEKVRTDEQLSGYGVQQAYRGLLYAVRAGTLLLNGVNTGNTSTHPSACALGDSAPHITIDHGSVSASSLAAGKERGDVASTCAVRGWQAVVYRLSLAAVRSAEDLECAVFLSVRILCDPASAYGEGNDRPCCTAEWTQALLFGLPLDASTASHGSPDARFCHLVQANRRYQLGYLLILSNTLRMVATGRVREQHLCSNYPELFQGMATMFIPRAAQYVEELLRNPEEIASLLPSATVTEVGSTPPPNRLSVELNHFVIHSSHWLTMDALSAHMDADDKDAQQARAGEQLVAGKAKKRPLVLDRDQPACIWGCVTLLRNALRRALGWIKEEAERAGEKAVRNAERAAQGARSQSVALLDEVIEQLNGIFTDLLKKQEFLQNALMNASREFNGVVTRDVRALTEMVWAHTLQMCFLLRNVTGVWVSVHGGLGYSDLCADQLLPAYKDVLMFMTSSLLRIPSLETKKEEEREVFLASDAALCAVLTLVSAAPTSTLQTDLWASDHTVTQQVHALLVQRALRYRNGQVLKFASLLSRAVLDAAVQDGALAGFATSSADQLLELLDSEGDDAASRCVGELLTVAILQRPYRLIPALFRLLQHGSVAARRRVLQVLSNLPDFLSDTASPCSSVEGELYTLEAHRQVASTARTSDDRRRDVLRLLAENLLLQLQDEELCLRMLGSSLFAKVHPCDVVLPLLNLCVQRDTTGRKQSAGLAALTNVLTAHTDDAGTYMFLLHSAYQCHSSTKANSAGSAELQSPASALVQAAEETDLSPAGSLVRRPVPQTPGDILSQSLLYSSTTDPAEADDACGDAEEAPKDERKSSEAAQPVDAASSSSPPSHARHREARLHSALLTLTDKWVHAALPKWTLESHSHPLVQCLAHQAFGSASPGVPSTPAADVEDRVQFFMKYILRSTGVITGATVGAEETASVSAAKLAAARASHLLAIWSVFFAERVGVPDKPEEVNKWSAVIECGEGELNSVTPGSAQAKARVHAVLLPLLCLRSCEHSVFARAPLLRAVKHFSSMACSEPQSEVTLATSEVAEALKADAASAAVENACDQVVSSIWRTLWSAVARSGSTNAFFALYPDIQRVVLEVLCRFPAAVFFTQWEHWKKAVITDEESGNSSRGFALTVESLFAYRVYVYGVSAYLAAASSGGRSSHSAQTPPMDLDVVLQHRHTLVRLLSTVLPQWLMEEDEERTRVNESAESSTEAVKRRLFMAAADAGGVLGVVALAYPLQATINSHEAPYIEVDQVKQDLLSTCEELFRDPILHLALAYRSTEAEGGSSDSNVGADVPAASEPPSVLLLTRFQICLRMHACLLRAITVYPQGRKEVLLQWFRHFLRHFMELSNAACKSAVGKAAHECRAAVDACGLLFQAVMASHKADAATAKPAARPSDSSAAAAATQSTVASPSAKATSSPTLCRLAWEEKDALVSFSLGCTRFAAFPVVQTVGVRLLSSLIAAAPEIFLEVGTPAGGMCGAVPGPTTAAGGDALQVAATALHSIAMMHSDRPTRLLAEEVLRMLEKAYSANEVAS</sequence>
<evidence type="ECO:0000313" key="3">
    <source>
        <dbReference type="Proteomes" id="UP000038009"/>
    </source>
</evidence>
<accession>A0A0N0P8X8</accession>
<proteinExistence type="predicted"/>
<feature type="region of interest" description="Disordered" evidence="1">
    <location>
        <begin position="804"/>
        <end position="824"/>
    </location>
</feature>
<dbReference type="Proteomes" id="UP000038009">
    <property type="component" value="Unassembled WGS sequence"/>
</dbReference>
<dbReference type="VEuPathDB" id="TriTrypDB:Lsey_0005_0290"/>
<keyword evidence="3" id="KW-1185">Reference proteome</keyword>
<evidence type="ECO:0000256" key="1">
    <source>
        <dbReference type="SAM" id="MobiDB-lite"/>
    </source>
</evidence>
<dbReference type="OMA" id="WAHTLQM"/>
<feature type="region of interest" description="Disordered" evidence="1">
    <location>
        <begin position="840"/>
        <end position="885"/>
    </location>
</feature>
<dbReference type="OrthoDB" id="79603at2759"/>
<feature type="compositionally biased region" description="Basic and acidic residues" evidence="1">
    <location>
        <begin position="854"/>
        <end position="863"/>
    </location>
</feature>
<protein>
    <submittedName>
        <fullName evidence="2">Uncharacterized protein</fullName>
    </submittedName>
</protein>
<dbReference type="PANTHER" id="PTHR37743">
    <property type="entry name" value="ARM REPEAT SUPERFAMILY PROTEIN"/>
    <property type="match status" value="1"/>
</dbReference>
<gene>
    <name evidence="2" type="ORF">ABL78_0396</name>
</gene>
<dbReference type="SUPFAM" id="SSF48371">
    <property type="entry name" value="ARM repeat"/>
    <property type="match status" value="1"/>
</dbReference>
<dbReference type="InterPro" id="IPR016024">
    <property type="entry name" value="ARM-type_fold"/>
</dbReference>
<dbReference type="EMBL" id="LJSK01000005">
    <property type="protein sequence ID" value="KPI90466.1"/>
    <property type="molecule type" value="Genomic_DNA"/>
</dbReference>
<reference evidence="2 3" key="1">
    <citation type="journal article" date="2015" name="PLoS Pathog.">
        <title>Leptomonas seymouri: Adaptations to the Dixenous Life Cycle Analyzed by Genome Sequencing, Transcriptome Profiling and Co-infection with Leishmania donovani.</title>
        <authorList>
            <person name="Kraeva N."/>
            <person name="Butenko A."/>
            <person name="Hlavacova J."/>
            <person name="Kostygov A."/>
            <person name="Myskova J."/>
            <person name="Grybchuk D."/>
            <person name="Lestinova T."/>
            <person name="Votypka J."/>
            <person name="Volf P."/>
            <person name="Opperdoes F."/>
            <person name="Flegontov P."/>
            <person name="Lukes J."/>
            <person name="Yurchenko V."/>
        </authorList>
    </citation>
    <scope>NUCLEOTIDE SEQUENCE [LARGE SCALE GENOMIC DNA]</scope>
    <source>
        <strain evidence="2 3">ATCC 30220</strain>
    </source>
</reference>
<dbReference type="PANTHER" id="PTHR37743:SF1">
    <property type="entry name" value="ARM REPEAT SUPERFAMILY PROTEIN"/>
    <property type="match status" value="1"/>
</dbReference>
<name>A0A0N0P8X8_LEPSE</name>
<feature type="compositionally biased region" description="Low complexity" evidence="1">
    <location>
        <begin position="865"/>
        <end position="879"/>
    </location>
</feature>
<feature type="compositionally biased region" description="Acidic residues" evidence="1">
    <location>
        <begin position="843"/>
        <end position="853"/>
    </location>
</feature>